<evidence type="ECO:0000259" key="1">
    <source>
        <dbReference type="PROSITE" id="PS51782"/>
    </source>
</evidence>
<sequence length="205" mass="22587">MNLVNNDLQVHNNGTMQATTQASNSQQAAEFSDALETAQQTIKIKKGDTVSELAEKYHTTTQAVAQANQLNNPDFILAGQNLTIPGRPQISAAVQPTSMVNNTGTVASLANVDLDEGVSASSSNSLEPTLDGVEKSARNYIIQHESSNNYNARNGRYIGKYQLDQNYLHGDFSPANQEKVAAQYVQQRYGSWTNAQKHWVKNHWY</sequence>
<organism evidence="2">
    <name type="scientific">Ligilactobacillus acidipiscis</name>
    <dbReference type="NCBI Taxonomy" id="89059"/>
    <lineage>
        <taxon>Bacteria</taxon>
        <taxon>Bacillati</taxon>
        <taxon>Bacillota</taxon>
        <taxon>Bacilli</taxon>
        <taxon>Lactobacillales</taxon>
        <taxon>Lactobacillaceae</taxon>
        <taxon>Ligilactobacillus</taxon>
    </lineage>
</organism>
<dbReference type="InterPro" id="IPR018392">
    <property type="entry name" value="LysM"/>
</dbReference>
<evidence type="ECO:0000313" key="3">
    <source>
        <dbReference type="EMBL" id="KRN77901.1"/>
    </source>
</evidence>
<dbReference type="PROSITE" id="PS51782">
    <property type="entry name" value="LYSM"/>
    <property type="match status" value="1"/>
</dbReference>
<dbReference type="CDD" id="cd00118">
    <property type="entry name" value="LysM"/>
    <property type="match status" value="1"/>
</dbReference>
<evidence type="ECO:0000313" key="4">
    <source>
        <dbReference type="Proteomes" id="UP000051491"/>
    </source>
</evidence>
<reference evidence="3 4" key="2">
    <citation type="journal article" date="2015" name="Genome Announc.">
        <title>Expanding the biotechnology potential of lactobacilli through comparative genomics of 213 strains and associated genera.</title>
        <authorList>
            <person name="Sun Z."/>
            <person name="Harris H.M."/>
            <person name="McCann A."/>
            <person name="Guo C."/>
            <person name="Argimon S."/>
            <person name="Zhang W."/>
            <person name="Yang X."/>
            <person name="Jeffery I.B."/>
            <person name="Cooney J.C."/>
            <person name="Kagawa T.F."/>
            <person name="Liu W."/>
            <person name="Song Y."/>
            <person name="Salvetti E."/>
            <person name="Wrobel A."/>
            <person name="Rasinkangas P."/>
            <person name="Parkhill J."/>
            <person name="Rea M.C."/>
            <person name="O'Sullivan O."/>
            <person name="Ritari J."/>
            <person name="Douillard F.P."/>
            <person name="Paul Ross R."/>
            <person name="Yang R."/>
            <person name="Briner A.E."/>
            <person name="Felis G.E."/>
            <person name="de Vos W.M."/>
            <person name="Barrangou R."/>
            <person name="Klaenhammer T.R."/>
            <person name="Caufield P.W."/>
            <person name="Cui Y."/>
            <person name="Zhang H."/>
            <person name="O'Toole P.W."/>
        </authorList>
    </citation>
    <scope>NUCLEOTIDE SEQUENCE [LARGE SCALE GENOMIC DNA]</scope>
    <source>
        <strain evidence="3 4">DSM 15353</strain>
    </source>
</reference>
<accession>A0A0A7RKC8</accession>
<proteinExistence type="predicted"/>
<feature type="domain" description="LysM" evidence="1">
    <location>
        <begin position="40"/>
        <end position="84"/>
    </location>
</feature>
<dbReference type="Proteomes" id="UP000051491">
    <property type="component" value="Unassembled WGS sequence"/>
</dbReference>
<dbReference type="SUPFAM" id="SSF54106">
    <property type="entry name" value="LysM domain"/>
    <property type="match status" value="1"/>
</dbReference>
<reference evidence="2" key="1">
    <citation type="journal article" date="2014" name="Appl. Environ. Microbiol.">
        <title>Detection and genomic characterization of motility in Lactobacillus curvatus: confirmation of motility in a species outside the Lactobacillus salivarius clade.</title>
        <authorList>
            <person name="Cousin F.J."/>
            <person name="Lynch S.M."/>
            <person name="Harris H.M."/>
            <person name="McCann A."/>
            <person name="Lynch D.B."/>
            <person name="Neville B.A."/>
            <person name="Irisawa T."/>
            <person name="Okada S."/>
            <person name="Endo A."/>
            <person name="O'Toole P.W."/>
        </authorList>
    </citation>
    <scope>NUCLEOTIDE SEQUENCE</scope>
    <source>
        <strain evidence="2">KCTC 13900</strain>
    </source>
</reference>
<gene>
    <name evidence="3" type="ORF">IV43_GL000635</name>
</gene>
<evidence type="ECO:0000313" key="2">
    <source>
        <dbReference type="EMBL" id="AJA33663.1"/>
    </source>
</evidence>
<dbReference type="EMBL" id="KM886858">
    <property type="protein sequence ID" value="AJA33663.1"/>
    <property type="molecule type" value="Genomic_DNA"/>
</dbReference>
<dbReference type="PATRIC" id="fig|89059.3.peg.657"/>
<protein>
    <submittedName>
        <fullName evidence="3">Peptidoglycan binding protein, LysM domain containing protein</fullName>
    </submittedName>
    <submittedName>
        <fullName evidence="2">Peptidoglycan-binding protein LysM</fullName>
    </submittedName>
</protein>
<dbReference type="EMBL" id="JQBK01000164">
    <property type="protein sequence ID" value="KRN77901.1"/>
    <property type="molecule type" value="Genomic_DNA"/>
</dbReference>
<dbReference type="STRING" id="89059.LAC1533_1909"/>
<dbReference type="Pfam" id="PF01476">
    <property type="entry name" value="LysM"/>
    <property type="match status" value="1"/>
</dbReference>
<dbReference type="SMART" id="SM00257">
    <property type="entry name" value="LysM"/>
    <property type="match status" value="1"/>
</dbReference>
<dbReference type="Gene3D" id="3.10.350.10">
    <property type="entry name" value="LysM domain"/>
    <property type="match status" value="1"/>
</dbReference>
<dbReference type="AlphaFoldDB" id="A0A0A7RKC8"/>
<dbReference type="RefSeq" id="WP_010498476.1">
    <property type="nucleotide sequence ID" value="NZ_JQBK01000164.1"/>
</dbReference>
<dbReference type="InterPro" id="IPR036779">
    <property type="entry name" value="LysM_dom_sf"/>
</dbReference>
<name>A0A0A7RKC8_9LACO</name>
<dbReference type="OrthoDB" id="117366at2"/>